<comment type="caution">
    <text evidence="11">The sequence shown here is derived from an EMBL/GenBank/DDBJ whole genome shotgun (WGS) entry which is preliminary data.</text>
</comment>
<dbReference type="SUPFAM" id="SSF49452">
    <property type="entry name" value="Starch-binding domain-like"/>
    <property type="match status" value="1"/>
</dbReference>
<keyword evidence="8" id="KW-0732">Signal</keyword>
<keyword evidence="12" id="KW-1185">Reference proteome</keyword>
<dbReference type="Gene3D" id="2.40.170.20">
    <property type="entry name" value="TonB-dependent receptor, beta-barrel domain"/>
    <property type="match status" value="1"/>
</dbReference>
<keyword evidence="4 7" id="KW-0812">Transmembrane</keyword>
<feature type="signal peptide" evidence="8">
    <location>
        <begin position="1"/>
        <end position="29"/>
    </location>
</feature>
<evidence type="ECO:0000256" key="7">
    <source>
        <dbReference type="PROSITE-ProRule" id="PRU01360"/>
    </source>
</evidence>
<reference evidence="11 12" key="1">
    <citation type="submission" date="2019-04" db="EMBL/GenBank/DDBJ databases">
        <title>Thalassotalea guangxiensis sp. nov., isolated from sediment of the coastal wetland.</title>
        <authorList>
            <person name="Zheng S."/>
            <person name="Zhang D."/>
        </authorList>
    </citation>
    <scope>NUCLEOTIDE SEQUENCE [LARGE SCALE GENOMIC DNA]</scope>
    <source>
        <strain evidence="11 12">ZS-4</strain>
    </source>
</reference>
<dbReference type="Gene3D" id="2.60.40.1120">
    <property type="entry name" value="Carboxypeptidase-like, regulatory domain"/>
    <property type="match status" value="1"/>
</dbReference>
<dbReference type="RefSeq" id="WP_136737009.1">
    <property type="nucleotide sequence ID" value="NZ_SWDB01000037.1"/>
</dbReference>
<evidence type="ECO:0000313" key="12">
    <source>
        <dbReference type="Proteomes" id="UP000307999"/>
    </source>
</evidence>
<dbReference type="PROSITE" id="PS52016">
    <property type="entry name" value="TONB_DEPENDENT_REC_3"/>
    <property type="match status" value="1"/>
</dbReference>
<dbReference type="GO" id="GO:0044718">
    <property type="term" value="P:siderophore transmembrane transport"/>
    <property type="evidence" value="ECO:0007669"/>
    <property type="project" value="TreeGrafter"/>
</dbReference>
<dbReference type="InterPro" id="IPR012910">
    <property type="entry name" value="Plug_dom"/>
</dbReference>
<keyword evidence="6 7" id="KW-0998">Cell outer membrane</keyword>
<dbReference type="Proteomes" id="UP000307999">
    <property type="component" value="Unassembled WGS sequence"/>
</dbReference>
<dbReference type="InterPro" id="IPR039426">
    <property type="entry name" value="TonB-dep_rcpt-like"/>
</dbReference>
<dbReference type="InterPro" id="IPR013784">
    <property type="entry name" value="Carb-bd-like_fold"/>
</dbReference>
<dbReference type="GO" id="GO:0030246">
    <property type="term" value="F:carbohydrate binding"/>
    <property type="evidence" value="ECO:0007669"/>
    <property type="project" value="InterPro"/>
</dbReference>
<protein>
    <submittedName>
        <fullName evidence="11">TonB-dependent receptor</fullName>
    </submittedName>
</protein>
<dbReference type="InterPro" id="IPR057601">
    <property type="entry name" value="Oar-like_b-barrel"/>
</dbReference>
<evidence type="ECO:0000256" key="3">
    <source>
        <dbReference type="ARBA" id="ARBA00022452"/>
    </source>
</evidence>
<feature type="domain" description="TonB-dependent receptor plug" evidence="9">
    <location>
        <begin position="141"/>
        <end position="232"/>
    </location>
</feature>
<dbReference type="AlphaFoldDB" id="A0A4U1B2A2"/>
<evidence type="ECO:0000259" key="9">
    <source>
        <dbReference type="Pfam" id="PF07715"/>
    </source>
</evidence>
<evidence type="ECO:0000313" key="11">
    <source>
        <dbReference type="EMBL" id="TKB43531.1"/>
    </source>
</evidence>
<keyword evidence="5 7" id="KW-0472">Membrane</keyword>
<dbReference type="Gene3D" id="2.170.130.10">
    <property type="entry name" value="TonB-dependent receptor, plug domain"/>
    <property type="match status" value="1"/>
</dbReference>
<evidence type="ECO:0000256" key="8">
    <source>
        <dbReference type="SAM" id="SignalP"/>
    </source>
</evidence>
<evidence type="ECO:0000259" key="10">
    <source>
        <dbReference type="Pfam" id="PF25183"/>
    </source>
</evidence>
<evidence type="ECO:0000256" key="2">
    <source>
        <dbReference type="ARBA" id="ARBA00022448"/>
    </source>
</evidence>
<dbReference type="Pfam" id="PF07715">
    <property type="entry name" value="Plug"/>
    <property type="match status" value="1"/>
</dbReference>
<dbReference type="InterPro" id="IPR037066">
    <property type="entry name" value="Plug_dom_sf"/>
</dbReference>
<keyword evidence="3 7" id="KW-1134">Transmembrane beta strand</keyword>
<dbReference type="PANTHER" id="PTHR30069">
    <property type="entry name" value="TONB-DEPENDENT OUTER MEMBRANE RECEPTOR"/>
    <property type="match status" value="1"/>
</dbReference>
<keyword evidence="11" id="KW-0675">Receptor</keyword>
<dbReference type="SUPFAM" id="SSF56935">
    <property type="entry name" value="Porins"/>
    <property type="match status" value="1"/>
</dbReference>
<dbReference type="PANTHER" id="PTHR30069:SF46">
    <property type="entry name" value="OAR PROTEIN"/>
    <property type="match status" value="1"/>
</dbReference>
<gene>
    <name evidence="11" type="ORF">E8M12_14625</name>
</gene>
<comment type="similarity">
    <text evidence="7">Belongs to the TonB-dependent receptor family.</text>
</comment>
<dbReference type="OrthoDB" id="9768147at2"/>
<sequence length="1005" mass="110314">MSNSFFKKHAIATAIGASLMFAAAPAAFANNDGGIRGTIESASVSQIQGVTITIENVNTGTSRTIEVDDKGNFRFPRLPVGTYNITATKDGAQVASLENVTVNVGSDSSVRLVVQGDDIETITVTGTTSRIDTASTESSFNIGAVELERLPIARSVNSVALLAPGTAGGGRHGGLSFGGSSAAENAVYINGLNVTDPEVPTSFSSVPFTFYEDFQVKTGGYSAEFGRTTGGVVNAVVKSGGNDFKFTADTYWVPDSLRGSKKDRYDNDGNKIVSGSKSETDTWTASISASGPIIKDTLFFYALYEPRLVETTSVTESDLSRSEAKDDTAFWGGKLDYYITDNHLLEFIAFSDEKDVETDLFDDGEYSETIFGTTGGQNYIVNYTGYLTDSLTVKAMWGQVERQSRSNASSALECNRVMDYTSAGPIFDIGCTSLFMTSDRINERESVRLDFEWEVTDSHLLRFGYDNETRTTVMDRAYPGMDATRYQIYDASPGESLNGETLTDESDFYVRARTRKTFGNFETETSAIYLEDIWTVTDTLTATIGVRWDEFDTTGAGGTGFMKVDEMISPRLGLSWDVNGDGETKVFANAGRYYYPLPNSLVAREGGGTVDISNYYYLENGIQDADGFFTSGFTETMTSAGLTNLTPNLGSIIGEAIQFGDVSNAGEDQSYRVDNDIEASYQDEYILGFETMVNDNWAIGARAMYRKFENAIEDMKIYHDWGDCDSPGTWLIGNPGKVMTLNLNCNGTQQIVSLDTGKTQIDGDHPRSKTGEDIGSPVPFRKYASLDLVVDRQWDDVWQFYASYTWAHSWGNYEGGVNSDTTNDIAGWLEYGDDPAYLIGGYGDLPNDVRHTFKFYGAYAITEDWLVSANFVASSGRPINIRGVGNPYTTDEHYYMNWVCVETCGGLADGQSESDRVYEYLPRGEERLDWTYQLDLGTSYSVDFGEDASATFSLDVFNVFNTQETLRVDSFLTTPDSVGNPNPDYGLGTSFQSPRRVQLSAIVRF</sequence>
<evidence type="ECO:0000256" key="5">
    <source>
        <dbReference type="ARBA" id="ARBA00023136"/>
    </source>
</evidence>
<keyword evidence="2 7" id="KW-0813">Transport</keyword>
<dbReference type="GO" id="GO:0015344">
    <property type="term" value="F:siderophore uptake transmembrane transporter activity"/>
    <property type="evidence" value="ECO:0007669"/>
    <property type="project" value="TreeGrafter"/>
</dbReference>
<evidence type="ECO:0000256" key="6">
    <source>
        <dbReference type="ARBA" id="ARBA00023237"/>
    </source>
</evidence>
<dbReference type="InterPro" id="IPR036942">
    <property type="entry name" value="Beta-barrel_TonB_sf"/>
</dbReference>
<comment type="subcellular location">
    <subcellularLocation>
        <location evidence="1 7">Cell outer membrane</location>
        <topology evidence="1 7">Multi-pass membrane protein</topology>
    </subcellularLocation>
</comment>
<dbReference type="EMBL" id="SWDB01000037">
    <property type="protein sequence ID" value="TKB43531.1"/>
    <property type="molecule type" value="Genomic_DNA"/>
</dbReference>
<evidence type="ECO:0000256" key="4">
    <source>
        <dbReference type="ARBA" id="ARBA00022692"/>
    </source>
</evidence>
<proteinExistence type="inferred from homology"/>
<dbReference type="GO" id="GO:0009279">
    <property type="term" value="C:cell outer membrane"/>
    <property type="evidence" value="ECO:0007669"/>
    <property type="project" value="UniProtKB-SubCell"/>
</dbReference>
<feature type="chain" id="PRO_5020814894" evidence="8">
    <location>
        <begin position="30"/>
        <end position="1005"/>
    </location>
</feature>
<feature type="domain" description="TonB-dependent transporter Oar-like beta-barrel" evidence="10">
    <location>
        <begin position="561"/>
        <end position="998"/>
    </location>
</feature>
<feature type="domain" description="TonB-dependent transporter Oar-like beta-barrel" evidence="10">
    <location>
        <begin position="322"/>
        <end position="550"/>
    </location>
</feature>
<dbReference type="Pfam" id="PF13620">
    <property type="entry name" value="CarboxypepD_reg"/>
    <property type="match status" value="1"/>
</dbReference>
<organism evidence="11 12">
    <name type="scientific">Thalassotalea mangrovi</name>
    <dbReference type="NCBI Taxonomy" id="2572245"/>
    <lineage>
        <taxon>Bacteria</taxon>
        <taxon>Pseudomonadati</taxon>
        <taxon>Pseudomonadota</taxon>
        <taxon>Gammaproteobacteria</taxon>
        <taxon>Alteromonadales</taxon>
        <taxon>Colwelliaceae</taxon>
        <taxon>Thalassotalea</taxon>
    </lineage>
</organism>
<name>A0A4U1B2A2_9GAMM</name>
<accession>A0A4U1B2A2</accession>
<dbReference type="Pfam" id="PF25183">
    <property type="entry name" value="OMP_b-brl_4"/>
    <property type="match status" value="2"/>
</dbReference>
<evidence type="ECO:0000256" key="1">
    <source>
        <dbReference type="ARBA" id="ARBA00004571"/>
    </source>
</evidence>